<evidence type="ECO:0000259" key="3">
    <source>
        <dbReference type="PROSITE" id="PS50878"/>
    </source>
</evidence>
<feature type="transmembrane region" description="Helical" evidence="2">
    <location>
        <begin position="1331"/>
        <end position="1353"/>
    </location>
</feature>
<dbReference type="Proteomes" id="UP001172457">
    <property type="component" value="Unassembled WGS sequence"/>
</dbReference>
<dbReference type="InterPro" id="IPR025558">
    <property type="entry name" value="DUF4283"/>
</dbReference>
<proteinExistence type="predicted"/>
<comment type="caution">
    <text evidence="4">The sequence shown here is derived from an EMBL/GenBank/DDBJ whole genome shotgun (WGS) entry which is preliminary data.</text>
</comment>
<feature type="compositionally biased region" description="Basic and acidic residues" evidence="1">
    <location>
        <begin position="34"/>
        <end position="45"/>
    </location>
</feature>
<name>A0AA38SR27_9ASTR</name>
<feature type="domain" description="Reverse transcriptase" evidence="3">
    <location>
        <begin position="930"/>
        <end position="1193"/>
    </location>
</feature>
<dbReference type="InterPro" id="IPR036691">
    <property type="entry name" value="Endo/exonu/phosph_ase_sf"/>
</dbReference>
<dbReference type="SUPFAM" id="SSF56219">
    <property type="entry name" value="DNase I-like"/>
    <property type="match status" value="1"/>
</dbReference>
<evidence type="ECO:0000313" key="4">
    <source>
        <dbReference type="EMBL" id="KAJ9536708.1"/>
    </source>
</evidence>
<dbReference type="PANTHER" id="PTHR33116">
    <property type="entry name" value="REVERSE TRANSCRIPTASE ZINC-BINDING DOMAIN-CONTAINING PROTEIN-RELATED-RELATED"/>
    <property type="match status" value="1"/>
</dbReference>
<evidence type="ECO:0000256" key="1">
    <source>
        <dbReference type="SAM" id="MobiDB-lite"/>
    </source>
</evidence>
<dbReference type="Pfam" id="PF14111">
    <property type="entry name" value="DUF4283"/>
    <property type="match status" value="1"/>
</dbReference>
<feature type="region of interest" description="Disordered" evidence="1">
    <location>
        <begin position="341"/>
        <end position="365"/>
    </location>
</feature>
<reference evidence="4" key="1">
    <citation type="submission" date="2023-03" db="EMBL/GenBank/DDBJ databases">
        <title>Chromosome-scale reference genome and RAD-based genetic map of yellow starthistle (Centaurea solstitialis) reveal putative structural variation and QTLs associated with invader traits.</title>
        <authorList>
            <person name="Reatini B."/>
            <person name="Cang F.A."/>
            <person name="Jiang Q."/>
            <person name="Mckibben M.T.W."/>
            <person name="Barker M.S."/>
            <person name="Rieseberg L.H."/>
            <person name="Dlugosch K.M."/>
        </authorList>
    </citation>
    <scope>NUCLEOTIDE SEQUENCE</scope>
    <source>
        <strain evidence="4">CAN-66</strain>
        <tissue evidence="4">Leaf</tissue>
    </source>
</reference>
<dbReference type="Pfam" id="PF00078">
    <property type="entry name" value="RVT_1"/>
    <property type="match status" value="1"/>
</dbReference>
<dbReference type="InterPro" id="IPR000477">
    <property type="entry name" value="RT_dom"/>
</dbReference>
<keyword evidence="5" id="KW-1185">Reference proteome</keyword>
<keyword evidence="2" id="KW-1133">Transmembrane helix</keyword>
<feature type="region of interest" description="Disordered" evidence="1">
    <location>
        <begin position="1"/>
        <end position="46"/>
    </location>
</feature>
<dbReference type="Gene3D" id="3.60.10.10">
    <property type="entry name" value="Endonuclease/exonuclease/phosphatase"/>
    <property type="match status" value="1"/>
</dbReference>
<sequence length="1566" mass="177153">MDAMDQITAIDDESSEVPRKSVFDRLTPSQNKSLESDDGKKKEKPGASFASLFRDDSSDNNLNFFPLKEKISNLIELPLDLVKKAEKTYNSTLYGYFLGPRLYFPNVLKEVKRLWGSFGFVEAMMNENGFFFFRFNGVSGMNKVLEGGPWMIRVFPLFVFPWDPLQGLVKPEHKSCPLWVKLHNIPLVAFNSEGISRIASALGEPKRMDESTAAMCEKAWGRPGYARVLVDVWAVGELKKELKVIVPNSYGGKGVEVIVNVEYGWEPSQCSHCKVFGHKTSMCVKAVKQTNQLKDKGISKDADGFTLVQHKKTKGIVIKEPTQGIKQSKPKQIYVPVDKTRGSSFEKGSTSTGTIDSGTIPPKPMVEKDKEQISKGNSLARGPEVDGANSNATPNVVERTTENVKPSKQSETQVPYSNLKEFMEARGMTFSNSFAALTGHDLSKCQERMTLVINHLMFKLGCWNVRGLNSSIKQREVRHLIQVHSLSFCALLETHVAVSKLNEIASFVFGSWYWISNQTVSTHAVRILIGWNPLVFDVMVIGMTDQAVHCQMSLIGSSNTFFVTLVYGSNNTITRRVLWEELSRFAAMSRNSPWCLLGDFNATISPDETLGGTVRRDVRMEDFADCVSRLNVFDLRYYGCFFTWSQKPSGGQGIYKKLDRVMVNAEFVDLFPISSVTFCSRGVSDHCPGIVTMDSRRIKKNPQFRFDNFMSSHMEFLPLVEKFWKIPIVGTYAFSVVSKLKNLKQYLRKLRSKHGSMSDWEIFRLLKADLMQTQMTFFARLFSGVYEFSSSGFIQRAKVNWIKEGDSNTAFFHKAVKERRNASLITKVVNMHGEEVCGHEVGPAFVEFFQSLLGHSDANVNPVIPLDFFQRKLTIEDANLMIRPITKEEVKLAMFSIGDDKAPGSDGYTSHFFRKTWHIVGPEVELAVQDFFYRGRLLRELNHTSVCLIPKSSNASRVTDYRPISLCTTIYKCIAKIISWRIKDHLDVLVSSNQSAFIPGRRITDNILMAHELMDGYGRQGGPPRCSFKIDIQKAYDSVDWRFLGIILDRLGFHPIMRHWIMEIVTTSSFSVMVNGESHGFFKGGKGLRQGCPLSPYLFTLVMETFSSLFRRRVARDEAFSFHKGCASLSITHLCFADDLMVFTKGDVNSVMVLKEVLEDFAKISGLTDHSVVVASFKIDDLKAGYPFVKVSIGDGSTTNAWEDAWLDCGHLADFVSYRFIHASGFSQTTTVRQLLDTFHDGWPDTWNTRFPVLTNLTLPSIRPNELDTVRWESDGQGDERIPPLWVLYLGGDRFGLSAIFQNTRFVCGRLVSIGSQHKTAWLPGRRNHRILSAVFVVSRMILMITCFLSVWLQIMENVHWVGFPCSWHAIVDALSNPTMAPLTVECKLALAASVYNIWCERNRRLFGGQQRPIPQVVQTIMANILDRIAWKRKKLMNSNHVLGLACFVLFFLYKIAWFPFKKKISGLKPNLGKSSVYFSNVDPQTLQAILDILPFNVGNLPFRYLGVPLSSKRLIVNDFAPLVANVRSRLLNWKTKFLSFGGRIQLIRSVLESLHVTTDKIRLLD</sequence>
<accession>A0AA38SR27</accession>
<organism evidence="4 5">
    <name type="scientific">Centaurea solstitialis</name>
    <name type="common">yellow star-thistle</name>
    <dbReference type="NCBI Taxonomy" id="347529"/>
    <lineage>
        <taxon>Eukaryota</taxon>
        <taxon>Viridiplantae</taxon>
        <taxon>Streptophyta</taxon>
        <taxon>Embryophyta</taxon>
        <taxon>Tracheophyta</taxon>
        <taxon>Spermatophyta</taxon>
        <taxon>Magnoliopsida</taxon>
        <taxon>eudicotyledons</taxon>
        <taxon>Gunneridae</taxon>
        <taxon>Pentapetalae</taxon>
        <taxon>asterids</taxon>
        <taxon>campanulids</taxon>
        <taxon>Asterales</taxon>
        <taxon>Asteraceae</taxon>
        <taxon>Carduoideae</taxon>
        <taxon>Cardueae</taxon>
        <taxon>Centaureinae</taxon>
        <taxon>Centaurea</taxon>
    </lineage>
</organism>
<dbReference type="PANTHER" id="PTHR33116:SF76">
    <property type="entry name" value="DUF4283 DOMAIN-CONTAINING PROTEIN"/>
    <property type="match status" value="1"/>
</dbReference>
<feature type="compositionally biased region" description="Low complexity" evidence="1">
    <location>
        <begin position="348"/>
        <end position="360"/>
    </location>
</feature>
<evidence type="ECO:0000313" key="5">
    <source>
        <dbReference type="Proteomes" id="UP001172457"/>
    </source>
</evidence>
<keyword evidence="2" id="KW-0472">Membrane</keyword>
<gene>
    <name evidence="4" type="ORF">OSB04_un000093</name>
</gene>
<dbReference type="PROSITE" id="PS50878">
    <property type="entry name" value="RT_POL"/>
    <property type="match status" value="1"/>
</dbReference>
<protein>
    <recommendedName>
        <fullName evidence="3">Reverse transcriptase domain-containing protein</fullName>
    </recommendedName>
</protein>
<dbReference type="EMBL" id="JARYMX010000011">
    <property type="protein sequence ID" value="KAJ9536708.1"/>
    <property type="molecule type" value="Genomic_DNA"/>
</dbReference>
<keyword evidence="2" id="KW-0812">Transmembrane</keyword>
<dbReference type="CDD" id="cd01650">
    <property type="entry name" value="RT_nLTR_like"/>
    <property type="match status" value="1"/>
</dbReference>
<dbReference type="InterPro" id="IPR043502">
    <property type="entry name" value="DNA/RNA_pol_sf"/>
</dbReference>
<feature type="transmembrane region" description="Helical" evidence="2">
    <location>
        <begin position="1442"/>
        <end position="1461"/>
    </location>
</feature>
<dbReference type="SUPFAM" id="SSF56672">
    <property type="entry name" value="DNA/RNA polymerases"/>
    <property type="match status" value="1"/>
</dbReference>
<evidence type="ECO:0000256" key="2">
    <source>
        <dbReference type="SAM" id="Phobius"/>
    </source>
</evidence>